<name>A0A177N2X6_9GAMM</name>
<comment type="caution">
    <text evidence="2">The sequence shown here is derived from an EMBL/GenBank/DDBJ whole genome shotgun (WGS) entry which is preliminary data.</text>
</comment>
<keyword evidence="1" id="KW-1133">Transmembrane helix</keyword>
<dbReference type="EMBL" id="LUUJ01000110">
    <property type="protein sequence ID" value="OAI12235.1"/>
    <property type="molecule type" value="Genomic_DNA"/>
</dbReference>
<keyword evidence="1" id="KW-0472">Membrane</keyword>
<dbReference type="AlphaFoldDB" id="A0A177N2X6"/>
<evidence type="ECO:0000256" key="1">
    <source>
        <dbReference type="SAM" id="Phobius"/>
    </source>
</evidence>
<evidence type="ECO:0000313" key="3">
    <source>
        <dbReference type="Proteomes" id="UP000077857"/>
    </source>
</evidence>
<keyword evidence="1" id="KW-0812">Transmembrane</keyword>
<dbReference type="Proteomes" id="UP000077857">
    <property type="component" value="Unassembled WGS sequence"/>
</dbReference>
<proteinExistence type="predicted"/>
<organism evidence="2 3">
    <name type="scientific">Methylomonas koyamae</name>
    <dbReference type="NCBI Taxonomy" id="702114"/>
    <lineage>
        <taxon>Bacteria</taxon>
        <taxon>Pseudomonadati</taxon>
        <taxon>Pseudomonadota</taxon>
        <taxon>Gammaproteobacteria</taxon>
        <taxon>Methylococcales</taxon>
        <taxon>Methylococcaceae</taxon>
        <taxon>Methylomonas</taxon>
    </lineage>
</organism>
<evidence type="ECO:0000313" key="2">
    <source>
        <dbReference type="EMBL" id="OAI12235.1"/>
    </source>
</evidence>
<accession>A0A177N2X6</accession>
<reference evidence="2 3" key="1">
    <citation type="submission" date="2016-03" db="EMBL/GenBank/DDBJ databases">
        <authorList>
            <person name="Ploux O."/>
        </authorList>
    </citation>
    <scope>NUCLEOTIDE SEQUENCE [LARGE SCALE GENOMIC DNA]</scope>
    <source>
        <strain evidence="2 3">R-45378</strain>
    </source>
</reference>
<feature type="transmembrane region" description="Helical" evidence="1">
    <location>
        <begin position="44"/>
        <end position="64"/>
    </location>
</feature>
<gene>
    <name evidence="2" type="ORF">A1507_01700</name>
</gene>
<sequence>MYDVNSLLIALALFFSMLLAIEIGYRLGRRMMPTMHDDFKAHVNANSASLLGILALLPGFTFSLSLQRYDSRREAVVAEANAIGTAYLRVQTGNVELTERLRRWALIAEAGRMQVALWDYAKQANAGAPSQVTTGLFIPALHDLIDNFGKGDAEMNRHVPEFVRLLPYITFLMTGAIVDPDRPHRGLIRVNQDSLTGLQAFMCDPVANAGGN</sequence>
<protein>
    <submittedName>
        <fullName evidence="2">Uncharacterized protein</fullName>
    </submittedName>
</protein>